<protein>
    <submittedName>
        <fullName evidence="9">M14 family zinc carboxypeptidase</fullName>
    </submittedName>
</protein>
<evidence type="ECO:0000256" key="6">
    <source>
        <dbReference type="ARBA" id="ARBA00023049"/>
    </source>
</evidence>
<dbReference type="EMBL" id="JBHFNQ010000145">
    <property type="protein sequence ID" value="MFB2878940.1"/>
    <property type="molecule type" value="Genomic_DNA"/>
</dbReference>
<dbReference type="Gene3D" id="3.40.630.10">
    <property type="entry name" value="Zn peptidases"/>
    <property type="match status" value="1"/>
</dbReference>
<gene>
    <name evidence="9" type="ORF">ACE1CC_18980</name>
</gene>
<feature type="domain" description="Peptidase M14" evidence="8">
    <location>
        <begin position="23"/>
        <end position="308"/>
    </location>
</feature>
<dbReference type="PANTHER" id="PTHR11705">
    <property type="entry name" value="PROTEASE FAMILY M14 CARBOXYPEPTIDASE A,B"/>
    <property type="match status" value="1"/>
</dbReference>
<sequence length="462" mass="52612">MSNILIRHEVLELLQLVNSDGVSHCHPDQILSQLQTICNHNPDRIRIEEIGHSRDRHPLYALLIGDTNNKPIIAATGNCHAEEAIGTTTILRLAEAIASQPDFQPILENYSFAFIPQANPDGTLKNWEWLKLDRPTYRDYLRHYYRDNRSEDVEHGIPTPETAQECRPEPEAIAKFYRRFPKISYYVTLHSANIFPGAMFLVSEKPPTAISETLGAVTHQQSLSLYEDNDNGMDGFEFIEPGFYGIPRFEVMREKMLAGGDPERIKKFKLNSFQLVESECQCPMSLVSELPYFQVMGLDDLTPLADYIPVACDREVLKRKLVYFEEKSAKQRMNLLSCLSASNFSSPLMEFYQEKTKWLLGNIAGDRQDCHKVRGCPTLIKDLLEVRIRPLMLEAEIAAMMLRLYSEFGENSECIQSAISYYEETFNNACDRIDKITTIKTLSLADQVKIQAGIILSGLLVS</sequence>
<keyword evidence="4" id="KW-0378">Hydrolase</keyword>
<evidence type="ECO:0000259" key="8">
    <source>
        <dbReference type="PROSITE" id="PS52035"/>
    </source>
</evidence>
<evidence type="ECO:0000313" key="10">
    <source>
        <dbReference type="Proteomes" id="UP001576774"/>
    </source>
</evidence>
<dbReference type="SMART" id="SM00631">
    <property type="entry name" value="Zn_pept"/>
    <property type="match status" value="1"/>
</dbReference>
<proteinExistence type="inferred from homology"/>
<comment type="similarity">
    <text evidence="2 7">Belongs to the peptidase M14 family.</text>
</comment>
<accession>A0ABV4X827</accession>
<dbReference type="GO" id="GO:0004180">
    <property type="term" value="F:carboxypeptidase activity"/>
    <property type="evidence" value="ECO:0007669"/>
    <property type="project" value="UniProtKB-KW"/>
</dbReference>
<dbReference type="PROSITE" id="PS52035">
    <property type="entry name" value="PEPTIDASE_M14"/>
    <property type="match status" value="1"/>
</dbReference>
<dbReference type="Proteomes" id="UP001576774">
    <property type="component" value="Unassembled WGS sequence"/>
</dbReference>
<keyword evidence="6" id="KW-0482">Metalloprotease</keyword>
<evidence type="ECO:0000256" key="4">
    <source>
        <dbReference type="ARBA" id="ARBA00022801"/>
    </source>
</evidence>
<keyword evidence="5" id="KW-0862">Zinc</keyword>
<evidence type="ECO:0000256" key="1">
    <source>
        <dbReference type="ARBA" id="ARBA00001947"/>
    </source>
</evidence>
<evidence type="ECO:0000313" key="9">
    <source>
        <dbReference type="EMBL" id="MFB2878940.1"/>
    </source>
</evidence>
<comment type="cofactor">
    <cofactor evidence="1">
        <name>Zn(2+)</name>
        <dbReference type="ChEBI" id="CHEBI:29105"/>
    </cofactor>
</comment>
<dbReference type="Pfam" id="PF00246">
    <property type="entry name" value="Peptidase_M14"/>
    <property type="match status" value="1"/>
</dbReference>
<comment type="caution">
    <text evidence="7">Lacks conserved residue(s) required for the propagation of feature annotation.</text>
</comment>
<keyword evidence="9" id="KW-0121">Carboxypeptidase</keyword>
<dbReference type="InterPro" id="IPR000834">
    <property type="entry name" value="Peptidase_M14"/>
</dbReference>
<organism evidence="9 10">
    <name type="scientific">Floridaenema aerugineum BLCC-F46</name>
    <dbReference type="NCBI Taxonomy" id="3153654"/>
    <lineage>
        <taxon>Bacteria</taxon>
        <taxon>Bacillati</taxon>
        <taxon>Cyanobacteriota</taxon>
        <taxon>Cyanophyceae</taxon>
        <taxon>Oscillatoriophycideae</taxon>
        <taxon>Aerosakkonematales</taxon>
        <taxon>Aerosakkonemataceae</taxon>
        <taxon>Floridanema</taxon>
        <taxon>Floridanema aerugineum</taxon>
    </lineage>
</organism>
<evidence type="ECO:0000256" key="3">
    <source>
        <dbReference type="ARBA" id="ARBA00022670"/>
    </source>
</evidence>
<keyword evidence="10" id="KW-1185">Reference proteome</keyword>
<dbReference type="RefSeq" id="WP_413271997.1">
    <property type="nucleotide sequence ID" value="NZ_JBHFNQ010000145.1"/>
</dbReference>
<dbReference type="PANTHER" id="PTHR11705:SF143">
    <property type="entry name" value="SLL0236 PROTEIN"/>
    <property type="match status" value="1"/>
</dbReference>
<keyword evidence="3" id="KW-0645">Protease</keyword>
<evidence type="ECO:0000256" key="5">
    <source>
        <dbReference type="ARBA" id="ARBA00022833"/>
    </source>
</evidence>
<reference evidence="9 10" key="1">
    <citation type="submission" date="2024-09" db="EMBL/GenBank/DDBJ databases">
        <title>Floridaenema gen nov. (Aerosakkonemataceae, Aerosakkonematales ord. nov., Cyanobacteria) from benthic tropical and subtropical fresh waters, with the description of four new species.</title>
        <authorList>
            <person name="Moretto J.A."/>
            <person name="Berthold D.E."/>
            <person name="Lefler F.W."/>
            <person name="Huang I.-S."/>
            <person name="Laughinghouse H. IV."/>
        </authorList>
    </citation>
    <scope>NUCLEOTIDE SEQUENCE [LARGE SCALE GENOMIC DNA]</scope>
    <source>
        <strain evidence="9 10">BLCC-F46</strain>
    </source>
</reference>
<evidence type="ECO:0000256" key="2">
    <source>
        <dbReference type="ARBA" id="ARBA00005988"/>
    </source>
</evidence>
<dbReference type="SUPFAM" id="SSF53187">
    <property type="entry name" value="Zn-dependent exopeptidases"/>
    <property type="match status" value="1"/>
</dbReference>
<name>A0ABV4X827_9CYAN</name>
<comment type="caution">
    <text evidence="9">The sequence shown here is derived from an EMBL/GenBank/DDBJ whole genome shotgun (WGS) entry which is preliminary data.</text>
</comment>
<evidence type="ECO:0000256" key="7">
    <source>
        <dbReference type="PROSITE-ProRule" id="PRU01379"/>
    </source>
</evidence>